<evidence type="ECO:0000313" key="2">
    <source>
        <dbReference type="EMBL" id="QTA37365.1"/>
    </source>
</evidence>
<evidence type="ECO:0000256" key="1">
    <source>
        <dbReference type="SAM" id="MobiDB-lite"/>
    </source>
</evidence>
<proteinExistence type="predicted"/>
<evidence type="ECO:0000313" key="3">
    <source>
        <dbReference type="Proteomes" id="UP000671862"/>
    </source>
</evidence>
<evidence type="ECO:0008006" key="4">
    <source>
        <dbReference type="Google" id="ProtNLM"/>
    </source>
</evidence>
<dbReference type="Proteomes" id="UP000671862">
    <property type="component" value="Chromosome"/>
</dbReference>
<dbReference type="EMBL" id="CP071446">
    <property type="protein sequence ID" value="QTA37365.1"/>
    <property type="molecule type" value="Genomic_DNA"/>
</dbReference>
<protein>
    <recommendedName>
        <fullName evidence="4">Pentatricopeptide repeat-containing protein</fullName>
    </recommendedName>
</protein>
<organism evidence="2 3">
    <name type="scientific">Thermosipho ferrireducens</name>
    <dbReference type="NCBI Taxonomy" id="2571116"/>
    <lineage>
        <taxon>Bacteria</taxon>
        <taxon>Thermotogati</taxon>
        <taxon>Thermotogota</taxon>
        <taxon>Thermotogae</taxon>
        <taxon>Thermotogales</taxon>
        <taxon>Fervidobacteriaceae</taxon>
        <taxon>Thermosipho</taxon>
    </lineage>
</organism>
<reference evidence="2 3" key="1">
    <citation type="submission" date="2021-03" db="EMBL/GenBank/DDBJ databases">
        <title>Thermosipho ferrireducens sp.nov., an anaerobic thermophilic iron-reducing bacterium isolated from a deep-sea hydrothermal sulfide deposits.</title>
        <authorList>
            <person name="Zeng X."/>
            <person name="Chen Y."/>
            <person name="Shao Z."/>
        </authorList>
    </citation>
    <scope>NUCLEOTIDE SEQUENCE [LARGE SCALE GENOMIC DNA]</scope>
    <source>
        <strain evidence="2 3">JL129W03</strain>
    </source>
</reference>
<accession>A0ABX7S8D4</accession>
<dbReference type="RefSeq" id="WP_207566090.1">
    <property type="nucleotide sequence ID" value="NZ_CP071446.1"/>
</dbReference>
<keyword evidence="3" id="KW-1185">Reference proteome</keyword>
<gene>
    <name evidence="2" type="ORF">JYK00_06380</name>
</gene>
<name>A0ABX7S8D4_9BACT</name>
<sequence>MKKIPEGLKAVFKYGAFSLPVVNYFLENPSSNIWCSFSLVLKYVWKGDFNKALREIDRCLRKCNSNTVRYLLLANKLFFSKSVGNVDTQLYRYLKRELPKMSKRARNSVVNILINIEASGLEPARNVRLWGNRCELDDATLAFLHLAQARKYVNPGKLSATVHHYIQAYRLSRTIPHPSGIVSSLNDLAWDIKDVVNGKIQMDKKRKIKMHKNVHKWYPSFGRRDTKDGENQTTFANVKGDEFET</sequence>
<feature type="region of interest" description="Disordered" evidence="1">
    <location>
        <begin position="220"/>
        <end position="245"/>
    </location>
</feature>